<evidence type="ECO:0000313" key="3">
    <source>
        <dbReference type="Proteomes" id="UP000218765"/>
    </source>
</evidence>
<dbReference type="Gene3D" id="1.25.40.10">
    <property type="entry name" value="Tetratricopeptide repeat domain"/>
    <property type="match status" value="1"/>
</dbReference>
<dbReference type="InterPro" id="IPR011990">
    <property type="entry name" value="TPR-like_helical_dom_sf"/>
</dbReference>
<dbReference type="KEGG" id="ttc:FOKN1_2465"/>
<dbReference type="AlphaFoldDB" id="A0A1Z4VT73"/>
<evidence type="ECO:0000256" key="1">
    <source>
        <dbReference type="SAM" id="SignalP"/>
    </source>
</evidence>
<sequence length="588" mass="65445">MPIPDLKPFLLLTLFCASPPLAADELQAVMDLARAGAHGLALQEMDARQPAFSADPSGWIRWEQERLYILELRRDWAGIAERVRQAPAEIPESLARDFVTRRAEAELELGRIEAARQRLRRSLWEAAAPPSVRQRWRRLLIRGYLQAGAIGDARAAMLRYQQDYADTSPEWYLLGAKVLLRAGQPGRALELLEGVEQAQVRPYRWLARLQSTPDSAGALAEEVDRVLAQAQDDMAPLQRARLWAVRARADAVREARAGQVAALEAGLGQGASIDPTLFELSGEALWGAYLAWGEQLGNAEQLLIGQDQRWYFAATESMEQQPRRARALFAVLALQGQTAEHRSLAHDYLARLVLAEPGGGHLLYALYLDSSRFPDIADIPAPVRYLLVDLALDRQDLETASALMQDLAAPAQDQQFAWQLRRARVQVLNGRIAAGVALLEQLLADQANWQNDAHDRFLQVVFDLQRLKEHEQAIALLARIDPTRLALQGQRELLFWLGESYAALDQHRRAAAHFLRSAILADPYAMDPWAQTARYHAARALAAAGLQGDAASLLKGLLKATRDTNRREVLRHELQQLEASAGEGNSPP</sequence>
<organism evidence="2 3">
    <name type="scientific">Thiohalobacter thiocyanaticus</name>
    <dbReference type="NCBI Taxonomy" id="585455"/>
    <lineage>
        <taxon>Bacteria</taxon>
        <taxon>Pseudomonadati</taxon>
        <taxon>Pseudomonadota</taxon>
        <taxon>Gammaproteobacteria</taxon>
        <taxon>Thiohalobacterales</taxon>
        <taxon>Thiohalobacteraceae</taxon>
        <taxon>Thiohalobacter</taxon>
    </lineage>
</organism>
<feature type="chain" id="PRO_5013369089" evidence="1">
    <location>
        <begin position="23"/>
        <end position="588"/>
    </location>
</feature>
<reference evidence="2 3" key="1">
    <citation type="submission" date="2017-05" db="EMBL/GenBank/DDBJ databases">
        <title>Thiocyanate degradation by Thiohalobacter thiocyanaticus FOKN1.</title>
        <authorList>
            <person name="Oshiki M."/>
            <person name="Fukushima T."/>
            <person name="Kawano S."/>
            <person name="Nakagawa J."/>
        </authorList>
    </citation>
    <scope>NUCLEOTIDE SEQUENCE [LARGE SCALE GENOMIC DNA]</scope>
    <source>
        <strain evidence="2 3">FOKN1</strain>
    </source>
</reference>
<gene>
    <name evidence="2" type="ORF">FOKN1_2465</name>
</gene>
<proteinExistence type="predicted"/>
<dbReference type="EMBL" id="AP018052">
    <property type="protein sequence ID" value="BAZ94837.1"/>
    <property type="molecule type" value="Genomic_DNA"/>
</dbReference>
<evidence type="ECO:0000313" key="2">
    <source>
        <dbReference type="EMBL" id="BAZ94837.1"/>
    </source>
</evidence>
<dbReference type="RefSeq" id="WP_096366890.1">
    <property type="nucleotide sequence ID" value="NZ_AP018052.1"/>
</dbReference>
<dbReference type="Proteomes" id="UP000218765">
    <property type="component" value="Chromosome"/>
</dbReference>
<name>A0A1Z4VT73_9GAMM</name>
<keyword evidence="1" id="KW-0732">Signal</keyword>
<feature type="signal peptide" evidence="1">
    <location>
        <begin position="1"/>
        <end position="22"/>
    </location>
</feature>
<accession>A0A1Z4VT73</accession>
<keyword evidence="3" id="KW-1185">Reference proteome</keyword>
<dbReference type="OrthoDB" id="5790761at2"/>
<protein>
    <submittedName>
        <fullName evidence="2">Tetratricopeptide TPR_4</fullName>
    </submittedName>
</protein>